<protein>
    <submittedName>
        <fullName evidence="4">Pilus assembly protein</fullName>
    </submittedName>
</protein>
<keyword evidence="2" id="KW-1133">Transmembrane helix</keyword>
<reference evidence="4 5" key="1">
    <citation type="submission" date="2018-07" db="EMBL/GenBank/DDBJ databases">
        <title>Erythrobacter nanhaiensis sp. nov., a novel member of the genus Erythrobacter isolated from the South China Sea.</title>
        <authorList>
            <person name="Chen X."/>
            <person name="Liu J."/>
        </authorList>
    </citation>
    <scope>NUCLEOTIDE SEQUENCE [LARGE SCALE GENOMIC DNA]</scope>
    <source>
        <strain evidence="4 5">S-5</strain>
    </source>
</reference>
<evidence type="ECO:0000256" key="2">
    <source>
        <dbReference type="SAM" id="Phobius"/>
    </source>
</evidence>
<feature type="transmembrane region" description="Helical" evidence="2">
    <location>
        <begin position="20"/>
        <end position="45"/>
    </location>
</feature>
<dbReference type="InterPro" id="IPR012495">
    <property type="entry name" value="TadE-like_dom"/>
</dbReference>
<sequence>MTLSMILARLRDDRNGATLIEFAIVAPVLCLMVMGAFDVAHSLYLRTVTEGIMQKAGRDSSLETSSAASAQNALDKKVKDQVRILVKDAEIETVRRYYRSFAEAKEAKPEEFNDSDSNGRCNDGEAYEDANGNNMWDADGGNQGQGGAKDAVYYTVIVKYDALFPLWSMIGRSQQRTVTASTILRNQPYNDQGTYAAPVWKNCT</sequence>
<evidence type="ECO:0000313" key="5">
    <source>
        <dbReference type="Proteomes" id="UP000254101"/>
    </source>
</evidence>
<accession>A0A395LLZ6</accession>
<proteinExistence type="predicted"/>
<comment type="caution">
    <text evidence="4">The sequence shown here is derived from an EMBL/GenBank/DDBJ whole genome shotgun (WGS) entry which is preliminary data.</text>
</comment>
<dbReference type="AlphaFoldDB" id="A0A395LLZ6"/>
<name>A0A395LLZ6_9SPHN</name>
<dbReference type="Proteomes" id="UP000254101">
    <property type="component" value="Unassembled WGS sequence"/>
</dbReference>
<feature type="region of interest" description="Disordered" evidence="1">
    <location>
        <begin position="108"/>
        <end position="128"/>
    </location>
</feature>
<keyword evidence="2" id="KW-0812">Transmembrane</keyword>
<keyword evidence="2" id="KW-0472">Membrane</keyword>
<organism evidence="4 5">
    <name type="scientific">Alteriqipengyuania lutimaris</name>
    <dbReference type="NCBI Taxonomy" id="1538146"/>
    <lineage>
        <taxon>Bacteria</taxon>
        <taxon>Pseudomonadati</taxon>
        <taxon>Pseudomonadota</taxon>
        <taxon>Alphaproteobacteria</taxon>
        <taxon>Sphingomonadales</taxon>
        <taxon>Erythrobacteraceae</taxon>
        <taxon>Alteriqipengyuania</taxon>
    </lineage>
</organism>
<dbReference type="Pfam" id="PF07811">
    <property type="entry name" value="TadE"/>
    <property type="match status" value="1"/>
</dbReference>
<feature type="domain" description="TadE-like" evidence="3">
    <location>
        <begin position="16"/>
        <end position="57"/>
    </location>
</feature>
<evidence type="ECO:0000256" key="1">
    <source>
        <dbReference type="SAM" id="MobiDB-lite"/>
    </source>
</evidence>
<evidence type="ECO:0000313" key="4">
    <source>
        <dbReference type="EMBL" id="RDS78066.1"/>
    </source>
</evidence>
<dbReference type="RefSeq" id="WP_115492290.1">
    <property type="nucleotide sequence ID" value="NZ_QRBB01000001.1"/>
</dbReference>
<dbReference type="EMBL" id="QRBB01000001">
    <property type="protein sequence ID" value="RDS78066.1"/>
    <property type="molecule type" value="Genomic_DNA"/>
</dbReference>
<keyword evidence="5" id="KW-1185">Reference proteome</keyword>
<evidence type="ECO:0000259" key="3">
    <source>
        <dbReference type="Pfam" id="PF07811"/>
    </source>
</evidence>
<gene>
    <name evidence="4" type="ORF">DL238_10955</name>
</gene>